<dbReference type="Proteomes" id="UP000236416">
    <property type="component" value="Unassembled WGS sequence"/>
</dbReference>
<name>A0A2K4MTQ8_9NEIS</name>
<protein>
    <submittedName>
        <fullName evidence="1">Uncharacterized protein</fullName>
    </submittedName>
</protein>
<dbReference type="InterPro" id="IPR010982">
    <property type="entry name" value="Lambda_DNA-bd_dom_sf"/>
</dbReference>
<proteinExistence type="predicted"/>
<evidence type="ECO:0000313" key="2">
    <source>
        <dbReference type="Proteomes" id="UP000236416"/>
    </source>
</evidence>
<dbReference type="AlphaFoldDB" id="A0A2K4MTQ8"/>
<comment type="caution">
    <text evidence="1">The sequence shown here is derived from an EMBL/GenBank/DDBJ whole genome shotgun (WGS) entry which is preliminary data.</text>
</comment>
<keyword evidence="2" id="KW-1185">Reference proteome</keyword>
<gene>
    <name evidence="1" type="ORF">C2134_02845</name>
</gene>
<accession>A0A2K4MTQ8</accession>
<evidence type="ECO:0000313" key="1">
    <source>
        <dbReference type="EMBL" id="POB00146.1"/>
    </source>
</evidence>
<organism evidence="1 2">
    <name type="scientific">Chromobacterium sinusclupearum</name>
    <dbReference type="NCBI Taxonomy" id="2077146"/>
    <lineage>
        <taxon>Bacteria</taxon>
        <taxon>Pseudomonadati</taxon>
        <taxon>Pseudomonadota</taxon>
        <taxon>Betaproteobacteria</taxon>
        <taxon>Neisseriales</taxon>
        <taxon>Chromobacteriaceae</taxon>
        <taxon>Chromobacterium</taxon>
    </lineage>
</organism>
<dbReference type="SUPFAM" id="SSF47413">
    <property type="entry name" value="lambda repressor-like DNA-binding domains"/>
    <property type="match status" value="1"/>
</dbReference>
<reference evidence="1 2" key="1">
    <citation type="submission" date="2018-01" db="EMBL/GenBank/DDBJ databases">
        <title>Genomic Sequence of Chromobacterium MWU13-2610 from wild cranberry bogs within the Cape Cod National Seashore.</title>
        <authorList>
            <person name="O'Hara-Hanley K."/>
            <person name="Soby S."/>
            <person name="Harrison A."/>
        </authorList>
    </citation>
    <scope>NUCLEOTIDE SEQUENCE [LARGE SCALE GENOMIC DNA]</scope>
    <source>
        <strain evidence="1 2">MWU13-2610</strain>
    </source>
</reference>
<dbReference type="EMBL" id="PPTF01000013">
    <property type="protein sequence ID" value="POB00146.1"/>
    <property type="molecule type" value="Genomic_DNA"/>
</dbReference>
<dbReference type="GO" id="GO:0003677">
    <property type="term" value="F:DNA binding"/>
    <property type="evidence" value="ECO:0007669"/>
    <property type="project" value="InterPro"/>
</dbReference>
<sequence>MDIFAIRRQNLTTLAGNYPSQQAFATALDRDESQLSRYLRGRGRMGHQFARHIEKSLGLASGWMDSPHPAPNQADPGRLRDNLEHFINSSPSPALAATIANLLFLLSENQ</sequence>
<dbReference type="RefSeq" id="WP_103317410.1">
    <property type="nucleotide sequence ID" value="NZ_PPTF01000013.1"/>
</dbReference>